<feature type="compositionally biased region" description="Polar residues" evidence="1">
    <location>
        <begin position="126"/>
        <end position="138"/>
    </location>
</feature>
<sequence length="138" mass="15854">MIDKLCPPAILYLGFSLVQIIIDTFKGFYNQAFFKTIVMFIFTLLLNILCKRGLGVVSWIIVFIPFILMTYITAVLMFVFGLSPKSDNLDYDVKYPDDYPEEILVVRNPTVNVNTNNNEEYDPNDMTSGTPEDINNYN</sequence>
<accession>A0A6C0CV19</accession>
<evidence type="ECO:0000256" key="1">
    <source>
        <dbReference type="SAM" id="MobiDB-lite"/>
    </source>
</evidence>
<protein>
    <submittedName>
        <fullName evidence="3">Uncharacterized protein</fullName>
    </submittedName>
</protein>
<dbReference type="AlphaFoldDB" id="A0A6C0CV19"/>
<name>A0A6C0CV19_9ZZZZ</name>
<keyword evidence="2" id="KW-1133">Transmembrane helix</keyword>
<feature type="transmembrane region" description="Helical" evidence="2">
    <location>
        <begin position="5"/>
        <end position="22"/>
    </location>
</feature>
<evidence type="ECO:0000256" key="2">
    <source>
        <dbReference type="SAM" id="Phobius"/>
    </source>
</evidence>
<evidence type="ECO:0000313" key="3">
    <source>
        <dbReference type="EMBL" id="QHT08686.1"/>
    </source>
</evidence>
<proteinExistence type="predicted"/>
<feature type="transmembrane region" description="Helical" evidence="2">
    <location>
        <begin position="56"/>
        <end position="80"/>
    </location>
</feature>
<keyword evidence="2" id="KW-0472">Membrane</keyword>
<organism evidence="3">
    <name type="scientific">viral metagenome</name>
    <dbReference type="NCBI Taxonomy" id="1070528"/>
    <lineage>
        <taxon>unclassified sequences</taxon>
        <taxon>metagenomes</taxon>
        <taxon>organismal metagenomes</taxon>
    </lineage>
</organism>
<feature type="transmembrane region" description="Helical" evidence="2">
    <location>
        <begin position="28"/>
        <end position="49"/>
    </location>
</feature>
<dbReference type="EMBL" id="MN739500">
    <property type="protein sequence ID" value="QHT08686.1"/>
    <property type="molecule type" value="Genomic_DNA"/>
</dbReference>
<feature type="region of interest" description="Disordered" evidence="1">
    <location>
        <begin position="113"/>
        <end position="138"/>
    </location>
</feature>
<reference evidence="3" key="1">
    <citation type="journal article" date="2020" name="Nature">
        <title>Giant virus diversity and host interactions through global metagenomics.</title>
        <authorList>
            <person name="Schulz F."/>
            <person name="Roux S."/>
            <person name="Paez-Espino D."/>
            <person name="Jungbluth S."/>
            <person name="Walsh D.A."/>
            <person name="Denef V.J."/>
            <person name="McMahon K.D."/>
            <person name="Konstantinidis K.T."/>
            <person name="Eloe-Fadrosh E.A."/>
            <person name="Kyrpides N.C."/>
            <person name="Woyke T."/>
        </authorList>
    </citation>
    <scope>NUCLEOTIDE SEQUENCE</scope>
    <source>
        <strain evidence="3">GVMAG-M-3300023109-53</strain>
    </source>
</reference>
<keyword evidence="2" id="KW-0812">Transmembrane</keyword>